<feature type="transmembrane region" description="Helical" evidence="9">
    <location>
        <begin position="108"/>
        <end position="127"/>
    </location>
</feature>
<evidence type="ECO:0000256" key="9">
    <source>
        <dbReference type="SAM" id="Phobius"/>
    </source>
</evidence>
<dbReference type="Pfam" id="PF23539">
    <property type="entry name" value="DUF7134"/>
    <property type="match status" value="1"/>
</dbReference>
<dbReference type="Gene3D" id="3.30.565.10">
    <property type="entry name" value="Histidine kinase-like ATPase, C-terminal domain"/>
    <property type="match status" value="1"/>
</dbReference>
<organism evidence="11 12">
    <name type="scientific">Actinoplanes flavus</name>
    <dbReference type="NCBI Taxonomy" id="2820290"/>
    <lineage>
        <taxon>Bacteria</taxon>
        <taxon>Bacillati</taxon>
        <taxon>Actinomycetota</taxon>
        <taxon>Actinomycetes</taxon>
        <taxon>Micromonosporales</taxon>
        <taxon>Micromonosporaceae</taxon>
        <taxon>Actinoplanes</taxon>
    </lineage>
</organism>
<evidence type="ECO:0000256" key="1">
    <source>
        <dbReference type="ARBA" id="ARBA00000085"/>
    </source>
</evidence>
<feature type="transmembrane region" description="Helical" evidence="9">
    <location>
        <begin position="133"/>
        <end position="151"/>
    </location>
</feature>
<comment type="caution">
    <text evidence="11">The sequence shown here is derived from an EMBL/GenBank/DDBJ whole genome shotgun (WGS) entry which is preliminary data.</text>
</comment>
<dbReference type="SUPFAM" id="SSF55874">
    <property type="entry name" value="ATPase domain of HSP90 chaperone/DNA topoisomerase II/histidine kinase"/>
    <property type="match status" value="1"/>
</dbReference>
<feature type="transmembrane region" description="Helical" evidence="9">
    <location>
        <begin position="12"/>
        <end position="30"/>
    </location>
</feature>
<keyword evidence="12" id="KW-1185">Reference proteome</keyword>
<dbReference type="Pfam" id="PF07730">
    <property type="entry name" value="HisKA_3"/>
    <property type="match status" value="1"/>
</dbReference>
<reference evidence="11 12" key="1">
    <citation type="submission" date="2021-03" db="EMBL/GenBank/DDBJ databases">
        <title>Actinoplanes flavus sp. nov., a novel actinomycete isolated from Coconut Palm rhizosphere soil.</title>
        <authorList>
            <person name="Luo X."/>
        </authorList>
    </citation>
    <scope>NUCLEOTIDE SEQUENCE [LARGE SCALE GENOMIC DNA]</scope>
    <source>
        <strain evidence="11 12">NEAU-H7</strain>
    </source>
</reference>
<evidence type="ECO:0000256" key="3">
    <source>
        <dbReference type="ARBA" id="ARBA00022553"/>
    </source>
</evidence>
<gene>
    <name evidence="11" type="ORF">J5X75_30825</name>
</gene>
<dbReference type="EMBL" id="JAGFNS010000024">
    <property type="protein sequence ID" value="MBO3741909.1"/>
    <property type="molecule type" value="Genomic_DNA"/>
</dbReference>
<dbReference type="RefSeq" id="WP_208471057.1">
    <property type="nucleotide sequence ID" value="NZ_JAGFNS010000024.1"/>
</dbReference>
<keyword evidence="9" id="KW-0472">Membrane</keyword>
<dbReference type="InterPro" id="IPR011712">
    <property type="entry name" value="Sig_transdc_His_kin_sub3_dim/P"/>
</dbReference>
<name>A0ABS3UTK6_9ACTN</name>
<evidence type="ECO:0000256" key="4">
    <source>
        <dbReference type="ARBA" id="ARBA00022679"/>
    </source>
</evidence>
<proteinExistence type="predicted"/>
<keyword evidence="3" id="KW-0597">Phosphoprotein</keyword>
<dbReference type="PANTHER" id="PTHR24421:SF10">
    <property type="entry name" value="NITRATE_NITRITE SENSOR PROTEIN NARQ"/>
    <property type="match status" value="1"/>
</dbReference>
<dbReference type="InterPro" id="IPR003594">
    <property type="entry name" value="HATPase_dom"/>
</dbReference>
<dbReference type="CDD" id="cd16917">
    <property type="entry name" value="HATPase_UhpB-NarQ-NarX-like"/>
    <property type="match status" value="1"/>
</dbReference>
<comment type="catalytic activity">
    <reaction evidence="1">
        <text>ATP + protein L-histidine = ADP + protein N-phospho-L-histidine.</text>
        <dbReference type="EC" id="2.7.13.3"/>
    </reaction>
</comment>
<evidence type="ECO:0000313" key="11">
    <source>
        <dbReference type="EMBL" id="MBO3741909.1"/>
    </source>
</evidence>
<dbReference type="EC" id="2.7.13.3" evidence="2"/>
<sequence>MPTPPHRTGGVLAWSGALLFPFALFATITLPGGSGSLLQLPLVLLALLLPLGLARRSPLPGLLVLLAGGTAVLFTLQNGTLVSVLVIVLIIMADGMAGNVAANRPRRVSLPVAALTAVVEGTLAVTAGQVGDVATVLTVILLGVITAWVLGDSIRQRRRHAAVQREQAEAQAVEAERLRIARELHDMVAHSIAVIAVQAGMGRRVIDTRPAEARDALANIEDTSRETAAALRRMLVGLRRSDGGSGPAPRDPAPGLADLDDLVTRSAQAGVEVRLRRHGEPAPLPPDIDLSAFRIIQEAVTNVIRHAGTGHCDVGVQQDDRALTIEVTDDGPGGATATVVAGAGNGLTGMRERVGLLGGEFASGPRPGGGFRIAATIPLPEETTR</sequence>
<evidence type="ECO:0000256" key="7">
    <source>
        <dbReference type="ARBA" id="ARBA00022840"/>
    </source>
</evidence>
<feature type="transmembrane region" description="Helical" evidence="9">
    <location>
        <begin position="36"/>
        <end position="54"/>
    </location>
</feature>
<dbReference type="InterPro" id="IPR005467">
    <property type="entry name" value="His_kinase_dom"/>
</dbReference>
<keyword evidence="5" id="KW-0547">Nucleotide-binding</keyword>
<dbReference type="PROSITE" id="PS50109">
    <property type="entry name" value="HIS_KIN"/>
    <property type="match status" value="1"/>
</dbReference>
<evidence type="ECO:0000256" key="5">
    <source>
        <dbReference type="ARBA" id="ARBA00022741"/>
    </source>
</evidence>
<keyword evidence="9" id="KW-1133">Transmembrane helix</keyword>
<dbReference type="InterPro" id="IPR050482">
    <property type="entry name" value="Sensor_HK_TwoCompSys"/>
</dbReference>
<dbReference type="InterPro" id="IPR055558">
    <property type="entry name" value="DUF7134"/>
</dbReference>
<dbReference type="PANTHER" id="PTHR24421">
    <property type="entry name" value="NITRATE/NITRITE SENSOR PROTEIN NARX-RELATED"/>
    <property type="match status" value="1"/>
</dbReference>
<evidence type="ECO:0000313" key="12">
    <source>
        <dbReference type="Proteomes" id="UP000679690"/>
    </source>
</evidence>
<dbReference type="Gene3D" id="1.20.5.1930">
    <property type="match status" value="1"/>
</dbReference>
<evidence type="ECO:0000256" key="6">
    <source>
        <dbReference type="ARBA" id="ARBA00022777"/>
    </source>
</evidence>
<evidence type="ECO:0000259" key="10">
    <source>
        <dbReference type="PROSITE" id="PS50109"/>
    </source>
</evidence>
<dbReference type="Pfam" id="PF02518">
    <property type="entry name" value="HATPase_c"/>
    <property type="match status" value="1"/>
</dbReference>
<keyword evidence="8" id="KW-0902">Two-component regulatory system</keyword>
<evidence type="ECO:0000256" key="8">
    <source>
        <dbReference type="ARBA" id="ARBA00023012"/>
    </source>
</evidence>
<dbReference type="Proteomes" id="UP000679690">
    <property type="component" value="Unassembled WGS sequence"/>
</dbReference>
<protein>
    <recommendedName>
        <fullName evidence="2">histidine kinase</fullName>
        <ecNumber evidence="2">2.7.13.3</ecNumber>
    </recommendedName>
</protein>
<evidence type="ECO:0000256" key="2">
    <source>
        <dbReference type="ARBA" id="ARBA00012438"/>
    </source>
</evidence>
<keyword evidence="7" id="KW-0067">ATP-binding</keyword>
<keyword evidence="4" id="KW-0808">Transferase</keyword>
<dbReference type="InterPro" id="IPR036890">
    <property type="entry name" value="HATPase_C_sf"/>
</dbReference>
<accession>A0ABS3UTK6</accession>
<keyword evidence="6 11" id="KW-0418">Kinase</keyword>
<feature type="domain" description="Histidine kinase" evidence="10">
    <location>
        <begin position="294"/>
        <end position="381"/>
    </location>
</feature>
<keyword evidence="9" id="KW-0812">Transmembrane</keyword>
<dbReference type="GO" id="GO:0016301">
    <property type="term" value="F:kinase activity"/>
    <property type="evidence" value="ECO:0007669"/>
    <property type="project" value="UniProtKB-KW"/>
</dbReference>